<evidence type="ECO:0000256" key="3">
    <source>
        <dbReference type="ARBA" id="ARBA00023315"/>
    </source>
</evidence>
<gene>
    <name evidence="5" type="ORF">RGR602_PC02374</name>
</gene>
<keyword evidence="3 5" id="KW-0012">Acyltransferase</keyword>
<proteinExistence type="predicted"/>
<dbReference type="EMBL" id="CP006880">
    <property type="protein sequence ID" value="AJD46393.1"/>
    <property type="molecule type" value="Genomic_DNA"/>
</dbReference>
<dbReference type="SMART" id="SM00563">
    <property type="entry name" value="PlsC"/>
    <property type="match status" value="1"/>
</dbReference>
<keyword evidence="5" id="KW-0614">Plasmid</keyword>
<evidence type="ECO:0000313" key="5">
    <source>
        <dbReference type="EMBL" id="AJD46393.1"/>
    </source>
</evidence>
<reference evidence="5 6" key="1">
    <citation type="submission" date="2013-11" db="EMBL/GenBank/DDBJ databases">
        <title>Complete genome sequence of Rhizobium gallicum bv. gallicum R602.</title>
        <authorList>
            <person name="Bustos P."/>
            <person name="Santamaria R.I."/>
            <person name="Lozano L."/>
            <person name="Acosta J.L."/>
            <person name="Ormeno-Orrillo E."/>
            <person name="Rogel M.A."/>
            <person name="Romero D."/>
            <person name="Cevallos M.A."/>
            <person name="Martinez-Romero E."/>
            <person name="Gonzalez V."/>
        </authorList>
    </citation>
    <scope>NUCLEOTIDE SEQUENCE [LARGE SCALE GENOMIC DNA]</scope>
    <source>
        <strain evidence="5 6">R602</strain>
        <plasmid evidence="5 6">pRgalR602c</plasmid>
    </source>
</reference>
<keyword evidence="6" id="KW-1185">Reference proteome</keyword>
<evidence type="ECO:0000256" key="2">
    <source>
        <dbReference type="ARBA" id="ARBA00022679"/>
    </source>
</evidence>
<evidence type="ECO:0000313" key="6">
    <source>
        <dbReference type="Proteomes" id="UP000031368"/>
    </source>
</evidence>
<dbReference type="PANTHER" id="PTHR10434">
    <property type="entry name" value="1-ACYL-SN-GLYCEROL-3-PHOSPHATE ACYLTRANSFERASE"/>
    <property type="match status" value="1"/>
</dbReference>
<dbReference type="HOGENOM" id="CLU_027938_8_1_5"/>
<dbReference type="Proteomes" id="UP000031368">
    <property type="component" value="Plasmid pRgalR602c"/>
</dbReference>
<geneLocation type="plasmid" evidence="5 6">
    <name>pRgalR602c</name>
</geneLocation>
<protein>
    <submittedName>
        <fullName evidence="5">Phospholipid/glycerol acyltransferase protein</fullName>
    </submittedName>
</protein>
<dbReference type="KEGG" id="rga:RGR602_PC02374"/>
<keyword evidence="2 5" id="KW-0808">Transferase</keyword>
<dbReference type="CDD" id="cd07989">
    <property type="entry name" value="LPLAT_AGPAT-like"/>
    <property type="match status" value="1"/>
</dbReference>
<accession>A0A0B4XIJ7</accession>
<name>A0A0B4XIJ7_9HYPH</name>
<dbReference type="AlphaFoldDB" id="A0A0B4XIJ7"/>
<evidence type="ECO:0000259" key="4">
    <source>
        <dbReference type="SMART" id="SM00563"/>
    </source>
</evidence>
<evidence type="ECO:0000256" key="1">
    <source>
        <dbReference type="ARBA" id="ARBA00005189"/>
    </source>
</evidence>
<dbReference type="PANTHER" id="PTHR10434:SF11">
    <property type="entry name" value="1-ACYL-SN-GLYCEROL-3-PHOSPHATE ACYLTRANSFERASE"/>
    <property type="match status" value="1"/>
</dbReference>
<organism evidence="5 6">
    <name type="scientific">Rhizobium gallicum bv. gallicum R602sp</name>
    <dbReference type="NCBI Taxonomy" id="1041138"/>
    <lineage>
        <taxon>Bacteria</taxon>
        <taxon>Pseudomonadati</taxon>
        <taxon>Pseudomonadota</taxon>
        <taxon>Alphaproteobacteria</taxon>
        <taxon>Hyphomicrobiales</taxon>
        <taxon>Rhizobiaceae</taxon>
        <taxon>Rhizobium/Agrobacterium group</taxon>
        <taxon>Rhizobium</taxon>
    </lineage>
</organism>
<feature type="domain" description="Phospholipid/glycerol acyltransferase" evidence="4">
    <location>
        <begin position="46"/>
        <end position="168"/>
    </location>
</feature>
<dbReference type="Pfam" id="PF01553">
    <property type="entry name" value="Acyltransferase"/>
    <property type="match status" value="1"/>
</dbReference>
<dbReference type="SUPFAM" id="SSF69593">
    <property type="entry name" value="Glycerol-3-phosphate (1)-acyltransferase"/>
    <property type="match status" value="1"/>
</dbReference>
<dbReference type="GO" id="GO:0003841">
    <property type="term" value="F:1-acylglycerol-3-phosphate O-acyltransferase activity"/>
    <property type="evidence" value="ECO:0007669"/>
    <property type="project" value="TreeGrafter"/>
</dbReference>
<comment type="pathway">
    <text evidence="1">Lipid metabolism.</text>
</comment>
<sequence length="223" mass="24538">MREVSSMKQMEGLIAKPVAIAIVLFARAITAVRAIWANDGLPPRRCVYFANHSSHGDFILIWTVLPPRLRGQARPVAGADYWLRSPLTTFIGREVFNAVLIERDRERRTQDPVEQMAAAIDAGSSLILFPEGTRNQTDEPLLPFKSGLFHLAAARPGIDLVPVWINNLNRVMPKGEIVPIPLICTVTFGSPIRLEPGETKDGFLARARAALISLSPRHSGGSE</sequence>
<dbReference type="GO" id="GO:0006654">
    <property type="term" value="P:phosphatidic acid biosynthetic process"/>
    <property type="evidence" value="ECO:0007669"/>
    <property type="project" value="TreeGrafter"/>
</dbReference>
<dbReference type="InterPro" id="IPR002123">
    <property type="entry name" value="Plipid/glycerol_acylTrfase"/>
</dbReference>